<organism evidence="7 8">
    <name type="scientific">Stappia albiluteola</name>
    <dbReference type="NCBI Taxonomy" id="2758565"/>
    <lineage>
        <taxon>Bacteria</taxon>
        <taxon>Pseudomonadati</taxon>
        <taxon>Pseudomonadota</taxon>
        <taxon>Alphaproteobacteria</taxon>
        <taxon>Hyphomicrobiales</taxon>
        <taxon>Stappiaceae</taxon>
        <taxon>Stappia</taxon>
    </lineage>
</organism>
<feature type="transmembrane region" description="Helical" evidence="6">
    <location>
        <begin position="312"/>
        <end position="335"/>
    </location>
</feature>
<protein>
    <submittedName>
        <fullName evidence="7">Branched-chain amino acid ABC transporter permease</fullName>
    </submittedName>
</protein>
<dbReference type="PANTHER" id="PTHR30482:SF5">
    <property type="entry name" value="ABC TRANSPORTER PERMEASE PROTEIN"/>
    <property type="match status" value="1"/>
</dbReference>
<evidence type="ECO:0000256" key="3">
    <source>
        <dbReference type="ARBA" id="ARBA00022692"/>
    </source>
</evidence>
<dbReference type="AlphaFoldDB" id="A0A839AE87"/>
<comment type="subcellular location">
    <subcellularLocation>
        <location evidence="1">Cell membrane</location>
        <topology evidence="1">Multi-pass membrane protein</topology>
    </subcellularLocation>
</comment>
<dbReference type="Proteomes" id="UP000541109">
    <property type="component" value="Unassembled WGS sequence"/>
</dbReference>
<dbReference type="InterPro" id="IPR043428">
    <property type="entry name" value="LivM-like"/>
</dbReference>
<dbReference type="RefSeq" id="WP_182164645.1">
    <property type="nucleotide sequence ID" value="NZ_JACFXV010000048.1"/>
</dbReference>
<dbReference type="PANTHER" id="PTHR30482">
    <property type="entry name" value="HIGH-AFFINITY BRANCHED-CHAIN AMINO ACID TRANSPORT SYSTEM PERMEASE"/>
    <property type="match status" value="1"/>
</dbReference>
<keyword evidence="5 6" id="KW-0472">Membrane</keyword>
<feature type="transmembrane region" description="Helical" evidence="6">
    <location>
        <begin position="236"/>
        <end position="259"/>
    </location>
</feature>
<comment type="caution">
    <text evidence="7">The sequence shown here is derived from an EMBL/GenBank/DDBJ whole genome shotgun (WGS) entry which is preliminary data.</text>
</comment>
<dbReference type="GO" id="GO:0015658">
    <property type="term" value="F:branched-chain amino acid transmembrane transporter activity"/>
    <property type="evidence" value="ECO:0007669"/>
    <property type="project" value="InterPro"/>
</dbReference>
<dbReference type="CDD" id="cd06581">
    <property type="entry name" value="TM_PBP1_LivM_like"/>
    <property type="match status" value="1"/>
</dbReference>
<dbReference type="EMBL" id="JACFXV010000048">
    <property type="protein sequence ID" value="MBA5777348.1"/>
    <property type="molecule type" value="Genomic_DNA"/>
</dbReference>
<proteinExistence type="predicted"/>
<evidence type="ECO:0000313" key="7">
    <source>
        <dbReference type="EMBL" id="MBA5777348.1"/>
    </source>
</evidence>
<evidence type="ECO:0000313" key="8">
    <source>
        <dbReference type="Proteomes" id="UP000541109"/>
    </source>
</evidence>
<gene>
    <name evidence="7" type="ORF">H2509_09435</name>
</gene>
<evidence type="ECO:0000256" key="2">
    <source>
        <dbReference type="ARBA" id="ARBA00022475"/>
    </source>
</evidence>
<dbReference type="Pfam" id="PF02653">
    <property type="entry name" value="BPD_transp_2"/>
    <property type="match status" value="1"/>
</dbReference>
<evidence type="ECO:0000256" key="6">
    <source>
        <dbReference type="SAM" id="Phobius"/>
    </source>
</evidence>
<feature type="transmembrane region" description="Helical" evidence="6">
    <location>
        <begin position="27"/>
        <end position="44"/>
    </location>
</feature>
<name>A0A839AE87_9HYPH</name>
<accession>A0A839AE87</accession>
<keyword evidence="3 6" id="KW-0812">Transmembrane</keyword>
<evidence type="ECO:0000256" key="4">
    <source>
        <dbReference type="ARBA" id="ARBA00022989"/>
    </source>
</evidence>
<sequence length="358" mass="39203">MLYREAGQFKTTYAADQAIFPIAQDKWVVIAFAAIAFIAVPFLVNDYWTNAVFLPLLIYGLAALGLNILVGYCGQISLGTGGFMAVGAFASYKLMTSFPELNIVFVVLLSGGITALVGVMFGLPSLRIKGFYLAVATLAAQFFLIWLFNKVGWFYNYSATGQISAPDRAIFGLTVTGPTALPWVKYLFCLGFLAFFALVAKNVVRGRIGRNWMAIRDMDIAAELIGVRPLQTKLSAFAFSSFYVGMAGSLLFAVYLGAVEVTEAFSINVSFLVLFMVIIGGLGSILGSFLGATFLVLMPIMLKNAMVDGMGLLPVFAKHVEIMLMGLLIIFFLIVEPHGLARLWQITKEKLRLWPFPY</sequence>
<feature type="transmembrane region" description="Helical" evidence="6">
    <location>
        <begin position="130"/>
        <end position="148"/>
    </location>
</feature>
<keyword evidence="2" id="KW-1003">Cell membrane</keyword>
<dbReference type="InterPro" id="IPR001851">
    <property type="entry name" value="ABC_transp_permease"/>
</dbReference>
<feature type="transmembrane region" description="Helical" evidence="6">
    <location>
        <begin position="183"/>
        <end position="204"/>
    </location>
</feature>
<feature type="transmembrane region" description="Helical" evidence="6">
    <location>
        <begin position="101"/>
        <end position="123"/>
    </location>
</feature>
<evidence type="ECO:0000256" key="1">
    <source>
        <dbReference type="ARBA" id="ARBA00004651"/>
    </source>
</evidence>
<reference evidence="7 8" key="1">
    <citation type="submission" date="2020-07" db="EMBL/GenBank/DDBJ databases">
        <title>Stappia sp., F7233, whole genome shotgun sequencing project.</title>
        <authorList>
            <person name="Jiang S."/>
            <person name="Liu Z.W."/>
            <person name="Du Z.J."/>
        </authorList>
    </citation>
    <scope>NUCLEOTIDE SEQUENCE [LARGE SCALE GENOMIC DNA]</scope>
    <source>
        <strain evidence="7 8">F7233</strain>
    </source>
</reference>
<keyword evidence="8" id="KW-1185">Reference proteome</keyword>
<keyword evidence="4 6" id="KW-1133">Transmembrane helix</keyword>
<dbReference type="GO" id="GO:0005886">
    <property type="term" value="C:plasma membrane"/>
    <property type="evidence" value="ECO:0007669"/>
    <property type="project" value="UniProtKB-SubCell"/>
</dbReference>
<evidence type="ECO:0000256" key="5">
    <source>
        <dbReference type="ARBA" id="ARBA00023136"/>
    </source>
</evidence>
<feature type="transmembrane region" description="Helical" evidence="6">
    <location>
        <begin position="50"/>
        <end position="69"/>
    </location>
</feature>
<feature type="transmembrane region" description="Helical" evidence="6">
    <location>
        <begin position="271"/>
        <end position="300"/>
    </location>
</feature>